<protein>
    <recommendedName>
        <fullName evidence="4">Lipoprotein</fullName>
    </recommendedName>
</protein>
<evidence type="ECO:0000313" key="3">
    <source>
        <dbReference type="Proteomes" id="UP000256310"/>
    </source>
</evidence>
<dbReference type="OrthoDB" id="7423946at2"/>
<dbReference type="Proteomes" id="UP000256310">
    <property type="component" value="Unassembled WGS sequence"/>
</dbReference>
<name>A0A3D9FIR0_9SPHN</name>
<proteinExistence type="predicted"/>
<dbReference type="AlphaFoldDB" id="A0A3D9FIR0"/>
<dbReference type="EMBL" id="QRDP01000004">
    <property type="protein sequence ID" value="RED16991.1"/>
    <property type="molecule type" value="Genomic_DNA"/>
</dbReference>
<organism evidence="2 3">
    <name type="scientific">Parasphingopyxis lamellibrachiae</name>
    <dbReference type="NCBI Taxonomy" id="680125"/>
    <lineage>
        <taxon>Bacteria</taxon>
        <taxon>Pseudomonadati</taxon>
        <taxon>Pseudomonadota</taxon>
        <taxon>Alphaproteobacteria</taxon>
        <taxon>Sphingomonadales</taxon>
        <taxon>Sphingomonadaceae</taxon>
        <taxon>Parasphingopyxis</taxon>
    </lineage>
</organism>
<evidence type="ECO:0008006" key="4">
    <source>
        <dbReference type="Google" id="ProtNLM"/>
    </source>
</evidence>
<accession>A0A3D9FIR0</accession>
<comment type="caution">
    <text evidence="2">The sequence shown here is derived from an EMBL/GenBank/DDBJ whole genome shotgun (WGS) entry which is preliminary data.</text>
</comment>
<evidence type="ECO:0000256" key="1">
    <source>
        <dbReference type="SAM" id="SignalP"/>
    </source>
</evidence>
<reference evidence="2 3" key="1">
    <citation type="submission" date="2018-07" db="EMBL/GenBank/DDBJ databases">
        <title>Genomic Encyclopedia of Type Strains, Phase IV (KMG-IV): sequencing the most valuable type-strain genomes for metagenomic binning, comparative biology and taxonomic classification.</title>
        <authorList>
            <person name="Goeker M."/>
        </authorList>
    </citation>
    <scope>NUCLEOTIDE SEQUENCE [LARGE SCALE GENOMIC DNA]</scope>
    <source>
        <strain evidence="2 3">DSM 26725</strain>
    </source>
</reference>
<feature type="signal peptide" evidence="1">
    <location>
        <begin position="1"/>
        <end position="25"/>
    </location>
</feature>
<keyword evidence="1" id="KW-0732">Signal</keyword>
<dbReference type="RefSeq" id="WP_116236328.1">
    <property type="nucleotide sequence ID" value="NZ_QRDP01000004.1"/>
</dbReference>
<gene>
    <name evidence="2" type="ORF">DFR46_2025</name>
</gene>
<keyword evidence="3" id="KW-1185">Reference proteome</keyword>
<sequence>MFRILACGLSTLAVLAGCGPGQAPAAGAAEAENATGQSGSPDGLADLSPWLDFAAARDCEWSEEAYRVFEEASVFGDDYVSRPGTVTIAGLDAPVTARLERPYDDAPDFVQVYLDFEGQWLSLKVTGLSDAFIEEGDGVWSKGIRFDAPVSEVAAALSAAGFDVSADGSQRERELSSEDGERMVMASAVVREGDETVFFCNQPYIYEGQTFSY</sequence>
<evidence type="ECO:0000313" key="2">
    <source>
        <dbReference type="EMBL" id="RED16991.1"/>
    </source>
</evidence>
<feature type="chain" id="PRO_5017773310" description="Lipoprotein" evidence="1">
    <location>
        <begin position="26"/>
        <end position="213"/>
    </location>
</feature>
<dbReference type="PROSITE" id="PS51257">
    <property type="entry name" value="PROKAR_LIPOPROTEIN"/>
    <property type="match status" value="1"/>
</dbReference>